<gene>
    <name evidence="1" type="ORF">AVEN_47419_1</name>
</gene>
<evidence type="ECO:0000313" key="2">
    <source>
        <dbReference type="Proteomes" id="UP000499080"/>
    </source>
</evidence>
<organism evidence="1 2">
    <name type="scientific">Araneus ventricosus</name>
    <name type="common">Orbweaver spider</name>
    <name type="synonym">Epeira ventricosa</name>
    <dbReference type="NCBI Taxonomy" id="182803"/>
    <lineage>
        <taxon>Eukaryota</taxon>
        <taxon>Metazoa</taxon>
        <taxon>Ecdysozoa</taxon>
        <taxon>Arthropoda</taxon>
        <taxon>Chelicerata</taxon>
        <taxon>Arachnida</taxon>
        <taxon>Araneae</taxon>
        <taxon>Araneomorphae</taxon>
        <taxon>Entelegynae</taxon>
        <taxon>Araneoidea</taxon>
        <taxon>Araneidae</taxon>
        <taxon>Araneus</taxon>
    </lineage>
</organism>
<dbReference type="Proteomes" id="UP000499080">
    <property type="component" value="Unassembled WGS sequence"/>
</dbReference>
<keyword evidence="2" id="KW-1185">Reference proteome</keyword>
<sequence>MRLMRCLQRAIVNGWLHPTVFKNACTSAEFAPRSAFSIFSNSRTSLESRINSPKSPPSISSFSPKTPNFKLLRRGAPHEAWPKALSFRDLSVSDCNFQPPASLPSYALAGSRIGAFASSFYGLW</sequence>
<name>A0A4Y2KSH9_ARAVE</name>
<comment type="caution">
    <text evidence="1">The sequence shown here is derived from an EMBL/GenBank/DDBJ whole genome shotgun (WGS) entry which is preliminary data.</text>
</comment>
<dbReference type="EMBL" id="BGPR01004869">
    <property type="protein sequence ID" value="GBN04286.1"/>
    <property type="molecule type" value="Genomic_DNA"/>
</dbReference>
<accession>A0A4Y2KSH9</accession>
<dbReference type="AlphaFoldDB" id="A0A4Y2KSH9"/>
<protein>
    <submittedName>
        <fullName evidence="1">Uncharacterized protein</fullName>
    </submittedName>
</protein>
<reference evidence="1 2" key="1">
    <citation type="journal article" date="2019" name="Sci. Rep.">
        <title>Orb-weaving spider Araneus ventricosus genome elucidates the spidroin gene catalogue.</title>
        <authorList>
            <person name="Kono N."/>
            <person name="Nakamura H."/>
            <person name="Ohtoshi R."/>
            <person name="Moran D.A.P."/>
            <person name="Shinohara A."/>
            <person name="Yoshida Y."/>
            <person name="Fujiwara M."/>
            <person name="Mori M."/>
            <person name="Tomita M."/>
            <person name="Arakawa K."/>
        </authorList>
    </citation>
    <scope>NUCLEOTIDE SEQUENCE [LARGE SCALE GENOMIC DNA]</scope>
</reference>
<proteinExistence type="predicted"/>
<evidence type="ECO:0000313" key="1">
    <source>
        <dbReference type="EMBL" id="GBN04286.1"/>
    </source>
</evidence>